<dbReference type="CDD" id="cd09019">
    <property type="entry name" value="galactose_mutarotase_like"/>
    <property type="match status" value="1"/>
</dbReference>
<dbReference type="GO" id="GO:0006006">
    <property type="term" value="P:glucose metabolic process"/>
    <property type="evidence" value="ECO:0007669"/>
    <property type="project" value="TreeGrafter"/>
</dbReference>
<dbReference type="PANTHER" id="PTHR10091:SF0">
    <property type="entry name" value="GALACTOSE MUTAROTASE"/>
    <property type="match status" value="1"/>
</dbReference>
<evidence type="ECO:0000256" key="1">
    <source>
        <dbReference type="ARBA" id="ARBA00001614"/>
    </source>
</evidence>
<organism evidence="12 13">
    <name type="scientific">Clostridium lentum</name>
    <dbReference type="NCBI Taxonomy" id="2763037"/>
    <lineage>
        <taxon>Bacteria</taxon>
        <taxon>Bacillati</taxon>
        <taxon>Bacillota</taxon>
        <taxon>Clostridia</taxon>
        <taxon>Eubacteriales</taxon>
        <taxon>Clostridiaceae</taxon>
        <taxon>Clostridium</taxon>
    </lineage>
</organism>
<feature type="binding site" evidence="11">
    <location>
        <begin position="80"/>
        <end position="81"/>
    </location>
    <ligand>
        <name>beta-D-galactose</name>
        <dbReference type="ChEBI" id="CHEBI:27667"/>
    </ligand>
</feature>
<accession>A0A8I0A7L7</accession>
<dbReference type="PIRSF" id="PIRSF005096">
    <property type="entry name" value="GALM"/>
    <property type="match status" value="1"/>
</dbReference>
<keyword evidence="13" id="KW-1185">Reference proteome</keyword>
<dbReference type="EMBL" id="JACOOQ010000003">
    <property type="protein sequence ID" value="MBC5639406.1"/>
    <property type="molecule type" value="Genomic_DNA"/>
</dbReference>
<dbReference type="InterPro" id="IPR015443">
    <property type="entry name" value="Aldose_1-epimerase"/>
</dbReference>
<dbReference type="Gene3D" id="2.70.98.10">
    <property type="match status" value="1"/>
</dbReference>
<keyword evidence="7 8" id="KW-0119">Carbohydrate metabolism</keyword>
<feature type="binding site" evidence="10">
    <location>
        <position position="252"/>
    </location>
    <ligand>
        <name>beta-D-galactose</name>
        <dbReference type="ChEBI" id="CHEBI:27667"/>
    </ligand>
</feature>
<dbReference type="RefSeq" id="WP_186834684.1">
    <property type="nucleotide sequence ID" value="NZ_JACOOQ010000003.1"/>
</dbReference>
<dbReference type="GO" id="GO:0030246">
    <property type="term" value="F:carbohydrate binding"/>
    <property type="evidence" value="ECO:0007669"/>
    <property type="project" value="InterPro"/>
</dbReference>
<dbReference type="InterPro" id="IPR014718">
    <property type="entry name" value="GH-type_carb-bd"/>
</dbReference>
<dbReference type="GO" id="GO:0033499">
    <property type="term" value="P:galactose catabolic process via UDP-galactose, Leloir pathway"/>
    <property type="evidence" value="ECO:0007669"/>
    <property type="project" value="TreeGrafter"/>
</dbReference>
<evidence type="ECO:0000256" key="4">
    <source>
        <dbReference type="ARBA" id="ARBA00013185"/>
    </source>
</evidence>
<feature type="binding site" evidence="11">
    <location>
        <begin position="180"/>
        <end position="182"/>
    </location>
    <ligand>
        <name>beta-D-galactose</name>
        <dbReference type="ChEBI" id="CHEBI:27667"/>
    </ligand>
</feature>
<evidence type="ECO:0000256" key="9">
    <source>
        <dbReference type="PIRSR" id="PIRSR005096-1"/>
    </source>
</evidence>
<dbReference type="PANTHER" id="PTHR10091">
    <property type="entry name" value="ALDOSE-1-EPIMERASE"/>
    <property type="match status" value="1"/>
</dbReference>
<evidence type="ECO:0000256" key="2">
    <source>
        <dbReference type="ARBA" id="ARBA00005028"/>
    </source>
</evidence>
<comment type="similarity">
    <text evidence="3 8">Belongs to the aldose epimerase family.</text>
</comment>
<dbReference type="InterPro" id="IPR018052">
    <property type="entry name" value="Ald1_epimerase_CS"/>
</dbReference>
<dbReference type="SUPFAM" id="SSF74650">
    <property type="entry name" value="Galactose mutarotase-like"/>
    <property type="match status" value="1"/>
</dbReference>
<dbReference type="PROSITE" id="PS00545">
    <property type="entry name" value="ALDOSE_1_EPIMERASE"/>
    <property type="match status" value="1"/>
</dbReference>
<dbReference type="GO" id="GO:0004034">
    <property type="term" value="F:aldose 1-epimerase activity"/>
    <property type="evidence" value="ECO:0007669"/>
    <property type="project" value="UniProtKB-EC"/>
</dbReference>
<feature type="active site" description="Proton acceptor" evidence="9">
    <location>
        <position position="316"/>
    </location>
</feature>
<evidence type="ECO:0000256" key="8">
    <source>
        <dbReference type="PIRNR" id="PIRNR005096"/>
    </source>
</evidence>
<keyword evidence="6 8" id="KW-0413">Isomerase</keyword>
<evidence type="ECO:0000256" key="5">
    <source>
        <dbReference type="ARBA" id="ARBA00014165"/>
    </source>
</evidence>
<evidence type="ECO:0000256" key="3">
    <source>
        <dbReference type="ARBA" id="ARBA00006206"/>
    </source>
</evidence>
<evidence type="ECO:0000256" key="11">
    <source>
        <dbReference type="PIRSR" id="PIRSR005096-3"/>
    </source>
</evidence>
<dbReference type="InterPro" id="IPR008183">
    <property type="entry name" value="Aldose_1/G6P_1-epimerase"/>
</dbReference>
<dbReference type="UniPathway" id="UPA00242"/>
<comment type="pathway">
    <text evidence="2 8">Carbohydrate metabolism; hexose metabolism.</text>
</comment>
<feature type="active site" description="Proton donor" evidence="9">
    <location>
        <position position="180"/>
    </location>
</feature>
<dbReference type="Proteomes" id="UP000662088">
    <property type="component" value="Unassembled WGS sequence"/>
</dbReference>
<gene>
    <name evidence="12" type="ORF">H8R92_02975</name>
</gene>
<evidence type="ECO:0000256" key="7">
    <source>
        <dbReference type="ARBA" id="ARBA00023277"/>
    </source>
</evidence>
<dbReference type="EC" id="5.1.3.3" evidence="4 8"/>
<evidence type="ECO:0000256" key="10">
    <source>
        <dbReference type="PIRSR" id="PIRSR005096-2"/>
    </source>
</evidence>
<comment type="catalytic activity">
    <reaction evidence="1 8">
        <text>alpha-D-glucose = beta-D-glucose</text>
        <dbReference type="Rhea" id="RHEA:10264"/>
        <dbReference type="ChEBI" id="CHEBI:15903"/>
        <dbReference type="ChEBI" id="CHEBI:17925"/>
        <dbReference type="EC" id="5.1.3.3"/>
    </reaction>
</comment>
<dbReference type="Pfam" id="PF01263">
    <property type="entry name" value="Aldose_epim"/>
    <property type="match status" value="1"/>
</dbReference>
<name>A0A8I0A7L7_9CLOT</name>
<evidence type="ECO:0000313" key="13">
    <source>
        <dbReference type="Proteomes" id="UP000662088"/>
    </source>
</evidence>
<reference evidence="12" key="1">
    <citation type="submission" date="2020-08" db="EMBL/GenBank/DDBJ databases">
        <title>Genome public.</title>
        <authorList>
            <person name="Liu C."/>
            <person name="Sun Q."/>
        </authorList>
    </citation>
    <scope>NUCLEOTIDE SEQUENCE</scope>
    <source>
        <strain evidence="12">NSJ-42</strain>
    </source>
</reference>
<dbReference type="NCBIfam" id="NF008277">
    <property type="entry name" value="PRK11055.1"/>
    <property type="match status" value="1"/>
</dbReference>
<evidence type="ECO:0000256" key="6">
    <source>
        <dbReference type="ARBA" id="ARBA00023235"/>
    </source>
</evidence>
<comment type="caution">
    <text evidence="12">The sequence shown here is derived from an EMBL/GenBank/DDBJ whole genome shotgun (WGS) entry which is preliminary data.</text>
</comment>
<dbReference type="InterPro" id="IPR047215">
    <property type="entry name" value="Galactose_mutarotase-like"/>
</dbReference>
<evidence type="ECO:0000313" key="12">
    <source>
        <dbReference type="EMBL" id="MBC5639406.1"/>
    </source>
</evidence>
<protein>
    <recommendedName>
        <fullName evidence="5 8">Aldose 1-epimerase</fullName>
        <ecNumber evidence="4 8">5.1.3.3</ecNumber>
    </recommendedName>
</protein>
<dbReference type="AlphaFoldDB" id="A0A8I0A7L7"/>
<proteinExistence type="inferred from homology"/>
<sequence length="351" mass="39866">MSIKVEKINKIIDNKEIYIYSLSNENGLTARIMNYGGVILSLDIPDKNGDKRDVVLGFDYLDDYTTSTVYFGALVGRCANRIQEAVIKIDGKEYNLVKNDGNNHLHGGKKGFDKQVWNSTIKEDKQGEYLELTYLSKDKEENYPGNLNVTVNYRLNNKNELVIEYKAKSDKDTVVNLTNHSYFNLAGQESGDILNHKLKIYGSYITTADEESIPRGEIRNIKNTPMDFTEFRVVGQNIDDDYDQLNNGHGYDHNWIIDGEEGNLNIVAEVIEDTSGIKMDVYSTMPGVQFYTGNFLEGQKGKNGVVYRRRAGLCLETQYYPNALANPEFPSTILKAGEEYNHTTIYKFTTK</sequence>
<dbReference type="InterPro" id="IPR011013">
    <property type="entry name" value="Gal_mutarotase_sf_dom"/>
</dbReference>